<dbReference type="SUPFAM" id="SSF51366">
    <property type="entry name" value="Ribulose-phoshate binding barrel"/>
    <property type="match status" value="1"/>
</dbReference>
<protein>
    <recommendedName>
        <fullName evidence="1">DUF7916 domain-containing protein</fullName>
    </recommendedName>
</protein>
<dbReference type="EMBL" id="FNEN01000008">
    <property type="protein sequence ID" value="SDI91195.1"/>
    <property type="molecule type" value="Genomic_DNA"/>
</dbReference>
<evidence type="ECO:0000259" key="1">
    <source>
        <dbReference type="Pfam" id="PF25509"/>
    </source>
</evidence>
<accession>A0A1G8PFX3</accession>
<evidence type="ECO:0000313" key="3">
    <source>
        <dbReference type="Proteomes" id="UP000198853"/>
    </source>
</evidence>
<dbReference type="Proteomes" id="UP000198853">
    <property type="component" value="Unassembled WGS sequence"/>
</dbReference>
<organism evidence="2 3">
    <name type="scientific">Natribacillus halophilus</name>
    <dbReference type="NCBI Taxonomy" id="549003"/>
    <lineage>
        <taxon>Bacteria</taxon>
        <taxon>Bacillati</taxon>
        <taxon>Bacillota</taxon>
        <taxon>Bacilli</taxon>
        <taxon>Bacillales</taxon>
        <taxon>Bacillaceae</taxon>
        <taxon>Natribacillus</taxon>
    </lineage>
</organism>
<dbReference type="Pfam" id="PF25509">
    <property type="entry name" value="DUF7916"/>
    <property type="match status" value="1"/>
</dbReference>
<dbReference type="AlphaFoldDB" id="A0A1G8PFX3"/>
<dbReference type="OrthoDB" id="5581965at2"/>
<keyword evidence="3" id="KW-1185">Reference proteome</keyword>
<dbReference type="RefSeq" id="WP_090398720.1">
    <property type="nucleotide sequence ID" value="NZ_FNEN01000008.1"/>
</dbReference>
<proteinExistence type="predicted"/>
<sequence>MKRLLDCTASDFAEMNGAQLRQAIEASEGRVMLSEVIGATTPLYPGLTNAEYAAAFGADMILLNVFDVDQPNIQGLSVDNPQHVITELKKAVGRPVGINLEPIDPAADHLETLNALPKGRTAVRESLEKVKELGVDFVCLTGNPKTGVTNTAILKSIREAKDIFRDGIMIIAGKMHGAGVRNESGDGVVSKNAAAEFAQAGADVILLPAVGSVPGTTLAKTEAFVQAAHEQGALALTAIGTSQEGATRETIQQIALQNKMAGADIHHIGDAGEHGMAVPENIMDYSIAIRGKRHTYVRMAGSINR</sequence>
<evidence type="ECO:0000313" key="2">
    <source>
        <dbReference type="EMBL" id="SDI91195.1"/>
    </source>
</evidence>
<dbReference type="InterPro" id="IPR057238">
    <property type="entry name" value="DUF7916"/>
</dbReference>
<feature type="domain" description="DUF7916" evidence="1">
    <location>
        <begin position="5"/>
        <end position="305"/>
    </location>
</feature>
<name>A0A1G8PFX3_9BACI</name>
<reference evidence="2 3" key="1">
    <citation type="submission" date="2016-10" db="EMBL/GenBank/DDBJ databases">
        <authorList>
            <person name="de Groot N.N."/>
        </authorList>
    </citation>
    <scope>NUCLEOTIDE SEQUENCE [LARGE SCALE GENOMIC DNA]</scope>
    <source>
        <strain evidence="2 3">DSM 21771</strain>
    </source>
</reference>
<dbReference type="InterPro" id="IPR011060">
    <property type="entry name" value="RibuloseP-bd_barrel"/>
</dbReference>
<gene>
    <name evidence="2" type="ORF">SAMN04488123_108112</name>
</gene>